<comment type="caution">
    <text evidence="1">The sequence shown here is derived from an EMBL/GenBank/DDBJ whole genome shotgun (WGS) entry which is preliminary data.</text>
</comment>
<dbReference type="PANTHER" id="PTHR24148:SF73">
    <property type="entry name" value="HET DOMAIN PROTEIN (AFU_ORTHOLOGUE AFUA_8G01020)"/>
    <property type="match status" value="1"/>
</dbReference>
<dbReference type="InterPro" id="IPR052895">
    <property type="entry name" value="HetReg/Transcr_Mod"/>
</dbReference>
<protein>
    <recommendedName>
        <fullName evidence="3">Heterokaryon incompatibility domain-containing protein</fullName>
    </recommendedName>
</protein>
<name>G9MS13_HYPVG</name>
<dbReference type="VEuPathDB" id="FungiDB:TRIVIDRAFT_60299"/>
<dbReference type="STRING" id="413071.G9MS13"/>
<reference evidence="1 2" key="1">
    <citation type="journal article" date="2011" name="Genome Biol.">
        <title>Comparative genome sequence analysis underscores mycoparasitism as the ancestral life style of Trichoderma.</title>
        <authorList>
            <person name="Kubicek C.P."/>
            <person name="Herrera-Estrella A."/>
            <person name="Seidl-Seiboth V."/>
            <person name="Martinez D.A."/>
            <person name="Druzhinina I.S."/>
            <person name="Thon M."/>
            <person name="Zeilinger S."/>
            <person name="Casas-Flores S."/>
            <person name="Horwitz B.A."/>
            <person name="Mukherjee P.K."/>
            <person name="Mukherjee M."/>
            <person name="Kredics L."/>
            <person name="Alcaraz L.D."/>
            <person name="Aerts A."/>
            <person name="Antal Z."/>
            <person name="Atanasova L."/>
            <person name="Cervantes-Badillo M.G."/>
            <person name="Challacombe J."/>
            <person name="Chertkov O."/>
            <person name="McCluskey K."/>
            <person name="Coulpier F."/>
            <person name="Deshpande N."/>
            <person name="von Doehren H."/>
            <person name="Ebbole D.J."/>
            <person name="Esquivel-Naranjo E.U."/>
            <person name="Fekete E."/>
            <person name="Flipphi M."/>
            <person name="Glaser F."/>
            <person name="Gomez-Rodriguez E.Y."/>
            <person name="Gruber S."/>
            <person name="Han C."/>
            <person name="Henrissat B."/>
            <person name="Hermosa R."/>
            <person name="Hernandez-Onate M."/>
            <person name="Karaffa L."/>
            <person name="Kosti I."/>
            <person name="Le Crom S."/>
            <person name="Lindquist E."/>
            <person name="Lucas S."/>
            <person name="Luebeck M."/>
            <person name="Luebeck P.S."/>
            <person name="Margeot A."/>
            <person name="Metz B."/>
            <person name="Misra M."/>
            <person name="Nevalainen H."/>
            <person name="Omann M."/>
            <person name="Packer N."/>
            <person name="Perrone G."/>
            <person name="Uresti-Rivera E.E."/>
            <person name="Salamov A."/>
            <person name="Schmoll M."/>
            <person name="Seiboth B."/>
            <person name="Shapiro H."/>
            <person name="Sukno S."/>
            <person name="Tamayo-Ramos J.A."/>
            <person name="Tisch D."/>
            <person name="Wiest A."/>
            <person name="Wilkinson H.H."/>
            <person name="Zhang M."/>
            <person name="Coutinho P.M."/>
            <person name="Kenerley C.M."/>
            <person name="Monte E."/>
            <person name="Baker S.E."/>
            <person name="Grigoriev I.V."/>
        </authorList>
    </citation>
    <scope>NUCLEOTIDE SEQUENCE [LARGE SCALE GENOMIC DNA]</scope>
    <source>
        <strain evidence="2">Gv29-8 / FGSC 10586</strain>
    </source>
</reference>
<evidence type="ECO:0008006" key="3">
    <source>
        <dbReference type="Google" id="ProtNLM"/>
    </source>
</evidence>
<gene>
    <name evidence="1" type="ORF">TRIVIDRAFT_60299</name>
</gene>
<dbReference type="OrthoDB" id="2157530at2759"/>
<dbReference type="RefSeq" id="XP_013957088.1">
    <property type="nucleotide sequence ID" value="XM_014101613.1"/>
</dbReference>
<dbReference type="Pfam" id="PF26639">
    <property type="entry name" value="Het-6_barrel"/>
    <property type="match status" value="1"/>
</dbReference>
<organism evidence="1 2">
    <name type="scientific">Hypocrea virens (strain Gv29-8 / FGSC 10586)</name>
    <name type="common">Gliocladium virens</name>
    <name type="synonym">Trichoderma virens</name>
    <dbReference type="NCBI Taxonomy" id="413071"/>
    <lineage>
        <taxon>Eukaryota</taxon>
        <taxon>Fungi</taxon>
        <taxon>Dikarya</taxon>
        <taxon>Ascomycota</taxon>
        <taxon>Pezizomycotina</taxon>
        <taxon>Sordariomycetes</taxon>
        <taxon>Hypocreomycetidae</taxon>
        <taxon>Hypocreales</taxon>
        <taxon>Hypocreaceae</taxon>
        <taxon>Trichoderma</taxon>
    </lineage>
</organism>
<dbReference type="eggNOG" id="ENOG502T67Y">
    <property type="taxonomic scope" value="Eukaryota"/>
</dbReference>
<dbReference type="Proteomes" id="UP000007115">
    <property type="component" value="Unassembled WGS sequence"/>
</dbReference>
<sequence>MALDQIYSLLGLCSPEEVAGNPIRYDLEPEEVNESFAATHKRLHNNLEFLGLCTAVQRDALCSGSMDKLISRPFAGPSWVPNWHSQCLQRCLGLNDYNTDLKSFNASDGILMTVSFQGNELGVSVPLPVDIPDMFCRWCRGSSLDRQLAEFRLKPKNATDMEGERVFMGAKRLMPWEPFITGRGYIGLAREQSRVGNEIWLVGGCSVPLLLSPQTENPGFFEVNGEVFLDGFMFGEAMRWTNLGFPR</sequence>
<evidence type="ECO:0000313" key="1">
    <source>
        <dbReference type="EMBL" id="EHK22880.1"/>
    </source>
</evidence>
<dbReference type="AlphaFoldDB" id="G9MS13"/>
<dbReference type="InParanoid" id="G9MS13"/>
<dbReference type="GeneID" id="25796060"/>
<dbReference type="HOGENOM" id="CLU_1124692_0_0_1"/>
<dbReference type="EMBL" id="ABDF02000006">
    <property type="protein sequence ID" value="EHK22880.1"/>
    <property type="molecule type" value="Genomic_DNA"/>
</dbReference>
<evidence type="ECO:0000313" key="2">
    <source>
        <dbReference type="Proteomes" id="UP000007115"/>
    </source>
</evidence>
<keyword evidence="2" id="KW-1185">Reference proteome</keyword>
<accession>G9MS13</accession>
<dbReference type="PANTHER" id="PTHR24148">
    <property type="entry name" value="ANKYRIN REPEAT DOMAIN-CONTAINING PROTEIN 39 HOMOLOG-RELATED"/>
    <property type="match status" value="1"/>
</dbReference>
<proteinExistence type="predicted"/>